<name>A0A9N7Z9Z3_PLEPL</name>
<dbReference type="AlphaFoldDB" id="A0A9N7Z9Z3"/>
<evidence type="ECO:0000313" key="2">
    <source>
        <dbReference type="Proteomes" id="UP001153269"/>
    </source>
</evidence>
<organism evidence="1 2">
    <name type="scientific">Pleuronectes platessa</name>
    <name type="common">European plaice</name>
    <dbReference type="NCBI Taxonomy" id="8262"/>
    <lineage>
        <taxon>Eukaryota</taxon>
        <taxon>Metazoa</taxon>
        <taxon>Chordata</taxon>
        <taxon>Craniata</taxon>
        <taxon>Vertebrata</taxon>
        <taxon>Euteleostomi</taxon>
        <taxon>Actinopterygii</taxon>
        <taxon>Neopterygii</taxon>
        <taxon>Teleostei</taxon>
        <taxon>Neoteleostei</taxon>
        <taxon>Acanthomorphata</taxon>
        <taxon>Carangaria</taxon>
        <taxon>Pleuronectiformes</taxon>
        <taxon>Pleuronectoidei</taxon>
        <taxon>Pleuronectidae</taxon>
        <taxon>Pleuronectes</taxon>
    </lineage>
</organism>
<keyword evidence="2" id="KW-1185">Reference proteome</keyword>
<protein>
    <submittedName>
        <fullName evidence="1">Uncharacterized protein</fullName>
    </submittedName>
</protein>
<dbReference type="EMBL" id="CADEAL010004491">
    <property type="protein sequence ID" value="CAB1460738.1"/>
    <property type="molecule type" value="Genomic_DNA"/>
</dbReference>
<dbReference type="Proteomes" id="UP001153269">
    <property type="component" value="Unassembled WGS sequence"/>
</dbReference>
<accession>A0A9N7Z9Z3</accession>
<reference evidence="1" key="1">
    <citation type="submission" date="2020-03" db="EMBL/GenBank/DDBJ databases">
        <authorList>
            <person name="Weist P."/>
        </authorList>
    </citation>
    <scope>NUCLEOTIDE SEQUENCE</scope>
</reference>
<proteinExistence type="predicted"/>
<comment type="caution">
    <text evidence="1">The sequence shown here is derived from an EMBL/GenBank/DDBJ whole genome shotgun (WGS) entry which is preliminary data.</text>
</comment>
<sequence length="134" mass="14425">MWSVLRFDLSSLIKTNGDTSSLHMSIRPSEVNFLSEPVAKLGLEGKWLQYSGTQFILTSRSERVGETVFVSVRVRAGGRGEVKVLHSLTEGVLSAVGPRDKRAGAEPVPACTALCSTSAPRSVKFLPALPDHMG</sequence>
<evidence type="ECO:0000313" key="1">
    <source>
        <dbReference type="EMBL" id="CAB1460738.1"/>
    </source>
</evidence>
<gene>
    <name evidence="1" type="ORF">PLEPLA_LOCUS48610</name>
</gene>